<dbReference type="RefSeq" id="WP_137623664.1">
    <property type="nucleotide sequence ID" value="NZ_NXLY01000005.1"/>
</dbReference>
<evidence type="ECO:0000256" key="3">
    <source>
        <dbReference type="ARBA" id="ARBA00023235"/>
    </source>
</evidence>
<dbReference type="InterPro" id="IPR020103">
    <property type="entry name" value="PsdUridine_synth_cat_dom_sf"/>
</dbReference>
<comment type="caution">
    <text evidence="7">The sequence shown here is derived from an EMBL/GenBank/DDBJ whole genome shotgun (WGS) entry which is preliminary data.</text>
</comment>
<name>A0ABY2TJ95_9BACT</name>
<keyword evidence="2 4" id="KW-0819">tRNA processing</keyword>
<organism evidence="7 8">
    <name type="scientific">Campylobacter taeniopygiae</name>
    <dbReference type="NCBI Taxonomy" id="2510188"/>
    <lineage>
        <taxon>Bacteria</taxon>
        <taxon>Pseudomonadati</taxon>
        <taxon>Campylobacterota</taxon>
        <taxon>Epsilonproteobacteria</taxon>
        <taxon>Campylobacterales</taxon>
        <taxon>Campylobacteraceae</taxon>
        <taxon>Campylobacter</taxon>
    </lineage>
</organism>
<evidence type="ECO:0000313" key="8">
    <source>
        <dbReference type="Proteomes" id="UP000309584"/>
    </source>
</evidence>
<reference evidence="7 8" key="1">
    <citation type="submission" date="2018-05" db="EMBL/GenBank/DDBJ databases">
        <title>Novel Campyloabacter and Helicobacter Species and Strains.</title>
        <authorList>
            <person name="Mannion A.J."/>
            <person name="Shen Z."/>
            <person name="Fox J.G."/>
        </authorList>
    </citation>
    <scope>NUCLEOTIDE SEQUENCE [LARGE SCALE GENOMIC DNA]</scope>
    <source>
        <strain evidence="8">MIT10-5678</strain>
    </source>
</reference>
<feature type="domain" description="Pseudouridine synthase I TruA alpha/beta" evidence="6">
    <location>
        <begin position="8"/>
        <end position="103"/>
    </location>
</feature>
<dbReference type="InterPro" id="IPR020095">
    <property type="entry name" value="PsdUridine_synth_TruA_C"/>
</dbReference>
<dbReference type="PIRSF" id="PIRSF001430">
    <property type="entry name" value="tRNA_psdUrid_synth"/>
    <property type="match status" value="1"/>
</dbReference>
<dbReference type="InterPro" id="IPR020094">
    <property type="entry name" value="TruA/RsuA/RluB/E/F_N"/>
</dbReference>
<dbReference type="Pfam" id="PF01416">
    <property type="entry name" value="PseudoU_synth_1"/>
    <property type="match status" value="2"/>
</dbReference>
<dbReference type="EC" id="5.4.99.12" evidence="4"/>
<evidence type="ECO:0000256" key="2">
    <source>
        <dbReference type="ARBA" id="ARBA00022694"/>
    </source>
</evidence>
<feature type="binding site" evidence="4">
    <location>
        <position position="109"/>
    </location>
    <ligand>
        <name>substrate</name>
    </ligand>
</feature>
<feature type="domain" description="Pseudouridine synthase I TruA alpha/beta" evidence="6">
    <location>
        <begin position="141"/>
        <end position="240"/>
    </location>
</feature>
<dbReference type="InterPro" id="IPR001406">
    <property type="entry name" value="PsdUridine_synth_TruA"/>
</dbReference>
<dbReference type="InterPro" id="IPR020097">
    <property type="entry name" value="PsdUridine_synth_TruA_a/b_dom"/>
</dbReference>
<evidence type="ECO:0000313" key="7">
    <source>
        <dbReference type="EMBL" id="TKX34171.1"/>
    </source>
</evidence>
<comment type="caution">
    <text evidence="4">Lacks conserved residue(s) required for the propagation of feature annotation.</text>
</comment>
<comment type="subunit">
    <text evidence="4">Homodimer.</text>
</comment>
<evidence type="ECO:0000256" key="4">
    <source>
        <dbReference type="HAMAP-Rule" id="MF_00171"/>
    </source>
</evidence>
<dbReference type="Proteomes" id="UP000309584">
    <property type="component" value="Unassembled WGS sequence"/>
</dbReference>
<comment type="catalytic activity">
    <reaction evidence="4 5">
        <text>uridine(38/39/40) in tRNA = pseudouridine(38/39/40) in tRNA</text>
        <dbReference type="Rhea" id="RHEA:22376"/>
        <dbReference type="Rhea" id="RHEA-COMP:10085"/>
        <dbReference type="Rhea" id="RHEA-COMP:10087"/>
        <dbReference type="ChEBI" id="CHEBI:65314"/>
        <dbReference type="ChEBI" id="CHEBI:65315"/>
        <dbReference type="EC" id="5.4.99.12"/>
    </reaction>
</comment>
<dbReference type="EMBL" id="NXLY01000005">
    <property type="protein sequence ID" value="TKX34171.1"/>
    <property type="molecule type" value="Genomic_DNA"/>
</dbReference>
<dbReference type="Gene3D" id="3.30.70.660">
    <property type="entry name" value="Pseudouridine synthase I, catalytic domain, C-terminal subdomain"/>
    <property type="match status" value="1"/>
</dbReference>
<evidence type="ECO:0000256" key="5">
    <source>
        <dbReference type="RuleBase" id="RU003792"/>
    </source>
</evidence>
<sequence length="240" mass="27971">MKLKLVFSYDGSAFLGSATQPHKKGVQDALEDALTHLGIFSKTYMASRTDKGVHASFAIACVECGDHFKDLNYLKNQINKFSHPYIHIKNLEIMPLNFEVRYDVKSREYRYIFHHGKFSPFMSRYVYFYPKMDIKKANEILKHFIGEHDFKYFCKSGSDVKSTVRKVFKSHAYTYKDMTIFHFKANGFLRGQIRLIVASVLKILDQKMTQKELVEQLKAIKKHNHFLAPANGLYLSKITY</sequence>
<comment type="similarity">
    <text evidence="1 4 5">Belongs to the tRNA pseudouridine synthase TruA family.</text>
</comment>
<dbReference type="Gene3D" id="3.30.70.580">
    <property type="entry name" value="Pseudouridine synthase I, catalytic domain, N-terminal subdomain"/>
    <property type="match status" value="1"/>
</dbReference>
<feature type="active site" description="Nucleophile" evidence="4">
    <location>
        <position position="50"/>
    </location>
</feature>
<protein>
    <recommendedName>
        <fullName evidence="4">tRNA pseudouridine synthase A</fullName>
        <ecNumber evidence="4">5.4.99.12</ecNumber>
    </recommendedName>
    <alternativeName>
        <fullName evidence="4">tRNA pseudouridine(38-40) synthase</fullName>
    </alternativeName>
    <alternativeName>
        <fullName evidence="4">tRNA pseudouridylate synthase I</fullName>
    </alternativeName>
    <alternativeName>
        <fullName evidence="4">tRNA-uridine isomerase I</fullName>
    </alternativeName>
</protein>
<dbReference type="HAMAP" id="MF_00171">
    <property type="entry name" value="TruA"/>
    <property type="match status" value="1"/>
</dbReference>
<dbReference type="SUPFAM" id="SSF55120">
    <property type="entry name" value="Pseudouridine synthase"/>
    <property type="match status" value="1"/>
</dbReference>
<keyword evidence="8" id="KW-1185">Reference proteome</keyword>
<dbReference type="PANTHER" id="PTHR11142:SF0">
    <property type="entry name" value="TRNA PSEUDOURIDINE SYNTHASE-LIKE 1"/>
    <property type="match status" value="1"/>
</dbReference>
<gene>
    <name evidence="4" type="primary">truA</name>
    <name evidence="7" type="ORF">CQA75_03440</name>
</gene>
<proteinExistence type="inferred from homology"/>
<dbReference type="PANTHER" id="PTHR11142">
    <property type="entry name" value="PSEUDOURIDYLATE SYNTHASE"/>
    <property type="match status" value="1"/>
</dbReference>
<comment type="function">
    <text evidence="4">Formation of pseudouridine at positions 38, 39 and 40 in the anticodon stem and loop of transfer RNAs.</text>
</comment>
<dbReference type="NCBIfam" id="TIGR00071">
    <property type="entry name" value="hisT_truA"/>
    <property type="match status" value="1"/>
</dbReference>
<evidence type="ECO:0000256" key="1">
    <source>
        <dbReference type="ARBA" id="ARBA00009375"/>
    </source>
</evidence>
<dbReference type="CDD" id="cd02570">
    <property type="entry name" value="PseudoU_synth_EcTruA"/>
    <property type="match status" value="1"/>
</dbReference>
<keyword evidence="3 4" id="KW-0413">Isomerase</keyword>
<evidence type="ECO:0000259" key="6">
    <source>
        <dbReference type="Pfam" id="PF01416"/>
    </source>
</evidence>
<accession>A0ABY2TJ95</accession>